<feature type="transmembrane region" description="Helical" evidence="1">
    <location>
        <begin position="7"/>
        <end position="25"/>
    </location>
</feature>
<name>A0A941GNI7_9CHRO</name>
<proteinExistence type="predicted"/>
<evidence type="ECO:0000313" key="2">
    <source>
        <dbReference type="EMBL" id="MBR8826999.1"/>
    </source>
</evidence>
<comment type="caution">
    <text evidence="2">The sequence shown here is derived from an EMBL/GenBank/DDBJ whole genome shotgun (WGS) entry which is preliminary data.</text>
</comment>
<keyword evidence="1" id="KW-0812">Transmembrane</keyword>
<accession>A0A941GNI7</accession>
<feature type="transmembrane region" description="Helical" evidence="1">
    <location>
        <begin position="37"/>
        <end position="59"/>
    </location>
</feature>
<evidence type="ECO:0000313" key="3">
    <source>
        <dbReference type="Proteomes" id="UP000767446"/>
    </source>
</evidence>
<protein>
    <submittedName>
        <fullName evidence="2">Uncharacterized protein</fullName>
    </submittedName>
</protein>
<dbReference type="EMBL" id="JADQBC010000017">
    <property type="protein sequence ID" value="MBR8826999.1"/>
    <property type="molecule type" value="Genomic_DNA"/>
</dbReference>
<dbReference type="Proteomes" id="UP000767446">
    <property type="component" value="Unassembled WGS sequence"/>
</dbReference>
<keyword evidence="1" id="KW-0472">Membrane</keyword>
<gene>
    <name evidence="2" type="ORF">DSM107014_03675</name>
</gene>
<dbReference type="AlphaFoldDB" id="A0A941GNI7"/>
<evidence type="ECO:0000256" key="1">
    <source>
        <dbReference type="SAM" id="Phobius"/>
    </source>
</evidence>
<reference evidence="2" key="1">
    <citation type="submission" date="2021-02" db="EMBL/GenBank/DDBJ databases">
        <title>Metagenome analyses of Stigonema ocellatum DSM 106950, Chlorogloea purpurea SAG 13.99 and Gomphosphaeria aponina DSM 107014.</title>
        <authorList>
            <person name="Marter P."/>
            <person name="Huang S."/>
        </authorList>
    </citation>
    <scope>NUCLEOTIDE SEQUENCE</scope>
    <source>
        <strain evidence="2">JP213</strain>
    </source>
</reference>
<sequence length="110" mass="12616">MALIICSYFTIALGVVCVWLRYFILDETTPKTDISSWIFLLVLPLFWPLVLPMCILELATKKPNILIINTEAENEKAVAIVEELLQGQNRSSEEQELYDLLITLIEKEES</sequence>
<keyword evidence="1" id="KW-1133">Transmembrane helix</keyword>
<organism evidence="2 3">
    <name type="scientific">Gomphosphaeria aponina SAG 52.96 = DSM 107014</name>
    <dbReference type="NCBI Taxonomy" id="1521640"/>
    <lineage>
        <taxon>Bacteria</taxon>
        <taxon>Bacillati</taxon>
        <taxon>Cyanobacteriota</taxon>
        <taxon>Cyanophyceae</taxon>
        <taxon>Oscillatoriophycideae</taxon>
        <taxon>Chroococcales</taxon>
        <taxon>Gomphosphaeriaceae</taxon>
        <taxon>Gomphosphaeria</taxon>
    </lineage>
</organism>